<dbReference type="EMBL" id="JACHNE010000001">
    <property type="protein sequence ID" value="MBB5793938.1"/>
    <property type="molecule type" value="Genomic_DNA"/>
</dbReference>
<organism evidence="1 2">
    <name type="scientific">Streptomyces caelestis</name>
    <dbReference type="NCBI Taxonomy" id="36816"/>
    <lineage>
        <taxon>Bacteria</taxon>
        <taxon>Bacillati</taxon>
        <taxon>Actinomycetota</taxon>
        <taxon>Actinomycetes</taxon>
        <taxon>Kitasatosporales</taxon>
        <taxon>Streptomycetaceae</taxon>
        <taxon>Streptomyces</taxon>
    </lineage>
</organism>
<dbReference type="Proteomes" id="UP000590647">
    <property type="component" value="Unassembled WGS sequence"/>
</dbReference>
<proteinExistence type="predicted"/>
<name>A0A7W9H1F4_9ACTN</name>
<keyword evidence="2" id="KW-1185">Reference proteome</keyword>
<sequence>MKLVVQVKLEPTPVQAEALEATLHACNEAATWAAQVAFEKDARRPLALRKHTYAEVRGR</sequence>
<accession>A0A7W9H1F4</accession>
<evidence type="ECO:0000313" key="2">
    <source>
        <dbReference type="Proteomes" id="UP000590647"/>
    </source>
</evidence>
<protein>
    <submittedName>
        <fullName evidence="1">Uncharacterized protein</fullName>
    </submittedName>
</protein>
<dbReference type="AlphaFoldDB" id="A0A7W9H1F4"/>
<dbReference type="RefSeq" id="WP_381034011.1">
    <property type="nucleotide sequence ID" value="NZ_JBHSYJ010000006.1"/>
</dbReference>
<gene>
    <name evidence="1" type="ORF">HDA41_001902</name>
</gene>
<comment type="caution">
    <text evidence="1">The sequence shown here is derived from an EMBL/GenBank/DDBJ whole genome shotgun (WGS) entry which is preliminary data.</text>
</comment>
<reference evidence="1 2" key="1">
    <citation type="submission" date="2020-08" db="EMBL/GenBank/DDBJ databases">
        <title>Sequencing the genomes of 1000 actinobacteria strains.</title>
        <authorList>
            <person name="Klenk H.-P."/>
        </authorList>
    </citation>
    <scope>NUCLEOTIDE SEQUENCE [LARGE SCALE GENOMIC DNA]</scope>
    <source>
        <strain evidence="1 2">DSM 40084</strain>
    </source>
</reference>
<evidence type="ECO:0000313" key="1">
    <source>
        <dbReference type="EMBL" id="MBB5793938.1"/>
    </source>
</evidence>